<evidence type="ECO:0000256" key="7">
    <source>
        <dbReference type="ARBA" id="ARBA00048670"/>
    </source>
</evidence>
<dbReference type="Pfam" id="PF22629">
    <property type="entry name" value="ACT_AHAS_ss"/>
    <property type="match status" value="1"/>
</dbReference>
<comment type="subunit">
    <text evidence="4 8">Dimer of large and small chains.</text>
</comment>
<dbReference type="STRING" id="626940.BHW43_00775"/>
<proteinExistence type="inferred from homology"/>
<accession>A0A1Q6RAW4</accession>
<organism evidence="10 11">
    <name type="scientific">Phascolarctobacterium succinatutens</name>
    <dbReference type="NCBI Taxonomy" id="626940"/>
    <lineage>
        <taxon>Bacteria</taxon>
        <taxon>Bacillati</taxon>
        <taxon>Bacillota</taxon>
        <taxon>Negativicutes</taxon>
        <taxon>Acidaminococcales</taxon>
        <taxon>Acidaminococcaceae</taxon>
        <taxon>Phascolarctobacterium</taxon>
    </lineage>
</organism>
<comment type="pathway">
    <text evidence="1 8">Amino-acid biosynthesis; L-isoleucine biosynthesis; L-isoleucine from 2-oxobutanoate: step 1/4.</text>
</comment>
<dbReference type="Gene3D" id="3.30.70.1150">
    <property type="entry name" value="ACT-like. Chain A, domain 2"/>
    <property type="match status" value="1"/>
</dbReference>
<dbReference type="InterPro" id="IPR002912">
    <property type="entry name" value="ACT_dom"/>
</dbReference>
<evidence type="ECO:0000256" key="5">
    <source>
        <dbReference type="ARBA" id="ARBA00022605"/>
    </source>
</evidence>
<dbReference type="InterPro" id="IPR045865">
    <property type="entry name" value="ACT-like_dom_sf"/>
</dbReference>
<keyword evidence="8" id="KW-0808">Transferase</keyword>
<evidence type="ECO:0000313" key="11">
    <source>
        <dbReference type="Proteomes" id="UP000186777"/>
    </source>
</evidence>
<dbReference type="SUPFAM" id="SSF55021">
    <property type="entry name" value="ACT-like"/>
    <property type="match status" value="2"/>
</dbReference>
<dbReference type="AlphaFoldDB" id="A0A1Q6RAW4"/>
<dbReference type="GO" id="GO:0005829">
    <property type="term" value="C:cytosol"/>
    <property type="evidence" value="ECO:0007669"/>
    <property type="project" value="TreeGrafter"/>
</dbReference>
<evidence type="ECO:0000256" key="1">
    <source>
        <dbReference type="ARBA" id="ARBA00004974"/>
    </source>
</evidence>
<dbReference type="PANTHER" id="PTHR30239">
    <property type="entry name" value="ACETOLACTATE SYNTHASE SMALL SUBUNIT"/>
    <property type="match status" value="1"/>
</dbReference>
<dbReference type="RefSeq" id="WP_021720421.1">
    <property type="nucleotide sequence ID" value="NZ_CAJLOJ010000001.1"/>
</dbReference>
<dbReference type="EMBL" id="MNTG01000001">
    <property type="protein sequence ID" value="OLA39460.1"/>
    <property type="molecule type" value="Genomic_DNA"/>
</dbReference>
<comment type="similarity">
    <text evidence="3 8">Belongs to the acetolactate synthase small subunit family.</text>
</comment>
<evidence type="ECO:0000256" key="3">
    <source>
        <dbReference type="ARBA" id="ARBA00006341"/>
    </source>
</evidence>
<dbReference type="NCBIfam" id="TIGR00119">
    <property type="entry name" value="acolac_sm"/>
    <property type="match status" value="1"/>
</dbReference>
<dbReference type="InterPro" id="IPR054480">
    <property type="entry name" value="AHAS_small-like_ACT"/>
</dbReference>
<comment type="pathway">
    <text evidence="2 8">Amino-acid biosynthesis; L-valine biosynthesis; L-valine from pyruvate: step 1/4.</text>
</comment>
<dbReference type="UniPathway" id="UPA00047">
    <property type="reaction ID" value="UER00055"/>
</dbReference>
<dbReference type="InterPro" id="IPR039557">
    <property type="entry name" value="AHAS_ACT"/>
</dbReference>
<dbReference type="Proteomes" id="UP000186777">
    <property type="component" value="Unassembled WGS sequence"/>
</dbReference>
<name>A0A1Q6RAW4_9FIRM</name>
<dbReference type="UniPathway" id="UPA00049">
    <property type="reaction ID" value="UER00059"/>
</dbReference>
<dbReference type="FunFam" id="3.30.70.260:FF:000001">
    <property type="entry name" value="Acetolactate synthase, small subunit"/>
    <property type="match status" value="1"/>
</dbReference>
<evidence type="ECO:0000256" key="8">
    <source>
        <dbReference type="RuleBase" id="RU368092"/>
    </source>
</evidence>
<dbReference type="GO" id="GO:0009099">
    <property type="term" value="P:L-valine biosynthetic process"/>
    <property type="evidence" value="ECO:0007669"/>
    <property type="project" value="UniProtKB-UniRule"/>
</dbReference>
<dbReference type="InterPro" id="IPR004789">
    <property type="entry name" value="Acetalactate_synth_ssu"/>
</dbReference>
<dbReference type="EC" id="2.2.1.6" evidence="8"/>
<dbReference type="PANTHER" id="PTHR30239:SF0">
    <property type="entry name" value="ACETOLACTATE SYNTHASE SMALL SUBUNIT 1, CHLOROPLASTIC"/>
    <property type="match status" value="1"/>
</dbReference>
<comment type="catalytic activity">
    <reaction evidence="7 8">
        <text>2 pyruvate + H(+) = (2S)-2-acetolactate + CO2</text>
        <dbReference type="Rhea" id="RHEA:25249"/>
        <dbReference type="ChEBI" id="CHEBI:15361"/>
        <dbReference type="ChEBI" id="CHEBI:15378"/>
        <dbReference type="ChEBI" id="CHEBI:16526"/>
        <dbReference type="ChEBI" id="CHEBI:58476"/>
        <dbReference type="EC" id="2.2.1.6"/>
    </reaction>
</comment>
<gene>
    <name evidence="10" type="ORF">BHW43_00775</name>
</gene>
<dbReference type="Pfam" id="PF10369">
    <property type="entry name" value="ALS_ss_C"/>
    <property type="match status" value="1"/>
</dbReference>
<dbReference type="GO" id="GO:0009097">
    <property type="term" value="P:isoleucine biosynthetic process"/>
    <property type="evidence" value="ECO:0007669"/>
    <property type="project" value="UniProtKB-UniRule"/>
</dbReference>
<protein>
    <recommendedName>
        <fullName evidence="8">Acetolactate synthase small subunit</fullName>
        <shortName evidence="8">AHAS</shortName>
        <shortName evidence="8">ALS</shortName>
        <ecNumber evidence="8">2.2.1.6</ecNumber>
    </recommendedName>
    <alternativeName>
        <fullName evidence="8">Acetohydroxy-acid synthase small subunit</fullName>
    </alternativeName>
</protein>
<evidence type="ECO:0000256" key="2">
    <source>
        <dbReference type="ARBA" id="ARBA00005025"/>
    </source>
</evidence>
<dbReference type="GO" id="GO:1990610">
    <property type="term" value="F:acetolactate synthase regulator activity"/>
    <property type="evidence" value="ECO:0007669"/>
    <property type="project" value="UniProtKB-UniRule"/>
</dbReference>
<comment type="caution">
    <text evidence="10">The sequence shown here is derived from an EMBL/GenBank/DDBJ whole genome shotgun (WGS) entry which is preliminary data.</text>
</comment>
<evidence type="ECO:0000313" key="10">
    <source>
        <dbReference type="EMBL" id="OLA39460.1"/>
    </source>
</evidence>
<evidence type="ECO:0000259" key="9">
    <source>
        <dbReference type="PROSITE" id="PS51671"/>
    </source>
</evidence>
<dbReference type="PROSITE" id="PS51671">
    <property type="entry name" value="ACT"/>
    <property type="match status" value="1"/>
</dbReference>
<feature type="domain" description="ACT" evidence="9">
    <location>
        <begin position="4"/>
        <end position="78"/>
    </location>
</feature>
<reference evidence="10 11" key="1">
    <citation type="journal article" date="2016" name="Nat. Biotechnol.">
        <title>Measurement of bacterial replication rates in microbial communities.</title>
        <authorList>
            <person name="Brown C.T."/>
            <person name="Olm M.R."/>
            <person name="Thomas B.C."/>
            <person name="Banfield J.F."/>
        </authorList>
    </citation>
    <scope>NUCLEOTIDE SEQUENCE [LARGE SCALE GENOMIC DNA]</scope>
    <source>
        <strain evidence="10">46_33</strain>
    </source>
</reference>
<comment type="function">
    <text evidence="8">Catalyzes the conversion of 2 pyruvate molecules into acetolactate in the first common step of the biosynthetic pathway of the branched-amino acids such as leucine, isoleucine, and valine.</text>
</comment>
<dbReference type="NCBIfam" id="NF008864">
    <property type="entry name" value="PRK11895.1"/>
    <property type="match status" value="1"/>
</dbReference>
<dbReference type="Gene3D" id="3.30.70.260">
    <property type="match status" value="1"/>
</dbReference>
<evidence type="ECO:0000256" key="4">
    <source>
        <dbReference type="ARBA" id="ARBA00011744"/>
    </source>
</evidence>
<keyword evidence="5 8" id="KW-0028">Amino-acid biosynthesis</keyword>
<dbReference type="CDD" id="cd04878">
    <property type="entry name" value="ACT_AHAS"/>
    <property type="match status" value="1"/>
</dbReference>
<dbReference type="GO" id="GO:0003984">
    <property type="term" value="F:acetolactate synthase activity"/>
    <property type="evidence" value="ECO:0007669"/>
    <property type="project" value="UniProtKB-UniRule"/>
</dbReference>
<evidence type="ECO:0000256" key="6">
    <source>
        <dbReference type="ARBA" id="ARBA00023304"/>
    </source>
</evidence>
<keyword evidence="6 8" id="KW-0100">Branched-chain amino acid biosynthesis</keyword>
<dbReference type="InterPro" id="IPR019455">
    <property type="entry name" value="Acetolactate_synth_ssu_C"/>
</dbReference>
<dbReference type="InterPro" id="IPR027271">
    <property type="entry name" value="Acetolactate_synth/TF_NikR_C"/>
</dbReference>
<sequence length="179" mass="19692">MEQILSIVVRNQPGVLMRVAGMFSRRGFNIDSLAVGTTQNPEFSRMTVTMEADEPTIIQVTKQLAKLVEVERVKVLPPKSSATRSMILVKVKAGNKRPELLQLAEVFRAHAVDVTGESLIFVATGDEGKLRAFVDVMRPYGVTEMVQTGLVALERGDTSLAVEKSRFEWPPLDDGHAAI</sequence>